<dbReference type="SUPFAM" id="SSF56059">
    <property type="entry name" value="Glutathione synthetase ATP-binding domain-like"/>
    <property type="match status" value="1"/>
</dbReference>
<comment type="caution">
    <text evidence="8">The sequence shown here is derived from an EMBL/GenBank/DDBJ whole genome shotgun (WGS) entry which is preliminary data.</text>
</comment>
<dbReference type="Pfam" id="PF02786">
    <property type="entry name" value="CPSase_L_D2"/>
    <property type="match status" value="1"/>
</dbReference>
<evidence type="ECO:0000256" key="6">
    <source>
        <dbReference type="PROSITE-ProRule" id="PRU00409"/>
    </source>
</evidence>
<feature type="domain" description="ATP-grasp" evidence="7">
    <location>
        <begin position="26"/>
        <end position="76"/>
    </location>
</feature>
<evidence type="ECO:0000256" key="4">
    <source>
        <dbReference type="ARBA" id="ARBA00022840"/>
    </source>
</evidence>
<evidence type="ECO:0000256" key="3">
    <source>
        <dbReference type="ARBA" id="ARBA00022741"/>
    </source>
</evidence>
<dbReference type="GO" id="GO:0046872">
    <property type="term" value="F:metal ion binding"/>
    <property type="evidence" value="ECO:0007669"/>
    <property type="project" value="InterPro"/>
</dbReference>
<keyword evidence="9" id="KW-1185">Reference proteome</keyword>
<dbReference type="Gene3D" id="3.90.226.10">
    <property type="entry name" value="2-enoyl-CoA Hydratase, Chain A, domain 1"/>
    <property type="match status" value="1"/>
</dbReference>
<name>A0A2T6ZQT5_TUBBO</name>
<evidence type="ECO:0000313" key="9">
    <source>
        <dbReference type="Proteomes" id="UP000244722"/>
    </source>
</evidence>
<evidence type="ECO:0000256" key="1">
    <source>
        <dbReference type="ARBA" id="ARBA00001953"/>
    </source>
</evidence>
<evidence type="ECO:0000259" key="7">
    <source>
        <dbReference type="PROSITE" id="PS50975"/>
    </source>
</evidence>
<keyword evidence="3 6" id="KW-0547">Nucleotide-binding</keyword>
<proteinExistence type="predicted"/>
<dbReference type="Proteomes" id="UP000244722">
    <property type="component" value="Unassembled WGS sequence"/>
</dbReference>
<dbReference type="Gene3D" id="3.30.1490.20">
    <property type="entry name" value="ATP-grasp fold, A domain"/>
    <property type="match status" value="1"/>
</dbReference>
<dbReference type="EMBL" id="NESQ01000141">
    <property type="protein sequence ID" value="PUU77794.1"/>
    <property type="molecule type" value="Genomic_DNA"/>
</dbReference>
<dbReference type="GO" id="GO:0005524">
    <property type="term" value="F:ATP binding"/>
    <property type="evidence" value="ECO:0007669"/>
    <property type="project" value="UniProtKB-UniRule"/>
</dbReference>
<dbReference type="GO" id="GO:0006633">
    <property type="term" value="P:fatty acid biosynthetic process"/>
    <property type="evidence" value="ECO:0007669"/>
    <property type="project" value="InterPro"/>
</dbReference>
<dbReference type="GO" id="GO:0005739">
    <property type="term" value="C:mitochondrion"/>
    <property type="evidence" value="ECO:0007669"/>
    <property type="project" value="TreeGrafter"/>
</dbReference>
<evidence type="ECO:0000313" key="8">
    <source>
        <dbReference type="EMBL" id="PUU77794.1"/>
    </source>
</evidence>
<dbReference type="PANTHER" id="PTHR45728:SF3">
    <property type="entry name" value="ACETYL-COA CARBOXYLASE"/>
    <property type="match status" value="1"/>
</dbReference>
<dbReference type="InterPro" id="IPR049076">
    <property type="entry name" value="ACCA"/>
</dbReference>
<dbReference type="GO" id="GO:0003989">
    <property type="term" value="F:acetyl-CoA carboxylase activity"/>
    <property type="evidence" value="ECO:0007669"/>
    <property type="project" value="InterPro"/>
</dbReference>
<protein>
    <submittedName>
        <fullName evidence="8">Acetyl-CoA carboxylase</fullName>
    </submittedName>
</protein>
<dbReference type="PROSITE" id="PS50975">
    <property type="entry name" value="ATP_GRASP"/>
    <property type="match status" value="1"/>
</dbReference>
<gene>
    <name evidence="8" type="ORF">B9Z19DRAFT_1193800</name>
</gene>
<accession>A0A2T6ZQT5</accession>
<dbReference type="InterPro" id="IPR005479">
    <property type="entry name" value="CPAse_ATP-bd"/>
</dbReference>
<dbReference type="STRING" id="42251.A0A2T6ZQT5"/>
<dbReference type="InterPro" id="IPR013815">
    <property type="entry name" value="ATP_grasp_subdomain_1"/>
</dbReference>
<dbReference type="Pfam" id="PF08326">
    <property type="entry name" value="ACC_central"/>
    <property type="match status" value="3"/>
</dbReference>
<keyword evidence="2" id="KW-0436">Ligase</keyword>
<evidence type="ECO:0000256" key="5">
    <source>
        <dbReference type="ARBA" id="ARBA00023267"/>
    </source>
</evidence>
<dbReference type="AlphaFoldDB" id="A0A2T6ZQT5"/>
<comment type="cofactor">
    <cofactor evidence="1">
        <name>biotin</name>
        <dbReference type="ChEBI" id="CHEBI:57586"/>
    </cofactor>
</comment>
<sequence>MATPEDLQANEDYICIVDQYVEIDSEGLVTVAGDVYAKGCTHSAEDALQKALEIGFPVMIKALEGGGGKGIRKVDSGLSRIKHATPFDGQLSDFGPAQVVGAKPPQRFTLLTTVLKNIIDGYDNQVIMATSLKELVQKLDPIFSQFRKTLDKFLEENIAAGDVELLMSALLPLTEIMDRYSKGLKVHELSVPLGLMEQYWSIEKLFSGQNTRDEDVILRLRDENSDDINKVFLAVLSHSKIASKNNLILAILEEYSPNKPNNGSIIKFFRPILKKLTELEYRVSTKVALKAREEHRTPHQETLKEVIDSKYTVLDVLSTFFAHADPWVSLAALKVYDRRAYRAYELHAVNYHNLDSEPPFIVTWDFQLKKPSAPATPTVERGDGFKRVGSISDLSFLVGKSEIEPVRKGVISPITFLDEAEEYHVRALVLIPLGKGAKSTGGGLMVNLEEQRRSMPLSALGTKEENDSLPAVCNVAVRDAESMDDKHLLERILPLVTDHKDELLLHNVRRITFICGYRDGSYPGYFTFCGPEYREEQSICHIEPALAFQLELGRLSNFTIKPSDKRYFTRAIVRQSRLRDEIPTADYLISETDRLVNDILDPLEIIGNNNSDLNHIFINFTPGSPLSPEEIEPALGGFTERFGRRLIICTNPKSSLAYTLRVVIQNVSRCVIQVEMYAERKTDKGQWVFHSIGTKSGSMHLSAVNNPYTAGEWLQPKSHKAHLMGKQYVYDFPELFRQAFH</sequence>
<dbReference type="InterPro" id="IPR013537">
    <property type="entry name" value="AcCoA_COase_cen"/>
</dbReference>
<evidence type="ECO:0000256" key="2">
    <source>
        <dbReference type="ARBA" id="ARBA00022598"/>
    </source>
</evidence>
<organism evidence="8 9">
    <name type="scientific">Tuber borchii</name>
    <name type="common">White truffle</name>
    <dbReference type="NCBI Taxonomy" id="42251"/>
    <lineage>
        <taxon>Eukaryota</taxon>
        <taxon>Fungi</taxon>
        <taxon>Dikarya</taxon>
        <taxon>Ascomycota</taxon>
        <taxon>Pezizomycotina</taxon>
        <taxon>Pezizomycetes</taxon>
        <taxon>Pezizales</taxon>
        <taxon>Tuberaceae</taxon>
        <taxon>Tuber</taxon>
    </lineage>
</organism>
<keyword evidence="5" id="KW-0092">Biotin</keyword>
<keyword evidence="4 6" id="KW-0067">ATP-binding</keyword>
<reference evidence="8 9" key="1">
    <citation type="submission" date="2017-04" db="EMBL/GenBank/DDBJ databases">
        <title>Draft genome sequence of Tuber borchii Vittad., a whitish edible truffle.</title>
        <authorList>
            <consortium name="DOE Joint Genome Institute"/>
            <person name="Murat C."/>
            <person name="Kuo A."/>
            <person name="Barry K.W."/>
            <person name="Clum A."/>
            <person name="Dockter R.B."/>
            <person name="Fauchery L."/>
            <person name="Iotti M."/>
            <person name="Kohler A."/>
            <person name="Labutti K."/>
            <person name="Lindquist E.A."/>
            <person name="Lipzen A."/>
            <person name="Ohm R.A."/>
            <person name="Wang M."/>
            <person name="Grigoriev I.V."/>
            <person name="Zambonelli A."/>
            <person name="Martin F.M."/>
        </authorList>
    </citation>
    <scope>NUCLEOTIDE SEQUENCE [LARGE SCALE GENOMIC DNA]</scope>
    <source>
        <strain evidence="8 9">Tbo3840</strain>
    </source>
</reference>
<dbReference type="InterPro" id="IPR011761">
    <property type="entry name" value="ATP-grasp"/>
</dbReference>
<dbReference type="OrthoDB" id="14612at2759"/>
<dbReference type="PANTHER" id="PTHR45728">
    <property type="entry name" value="ACETYL-COA CARBOXYLASE, ISOFORM A"/>
    <property type="match status" value="1"/>
</dbReference>
<dbReference type="FunFam" id="3.30.1490.20:FF:000003">
    <property type="entry name" value="acetyl-CoA carboxylase isoform X1"/>
    <property type="match status" value="1"/>
</dbReference>